<keyword evidence="4" id="KW-1185">Reference proteome</keyword>
<evidence type="ECO:0000259" key="2">
    <source>
        <dbReference type="Pfam" id="PF01935"/>
    </source>
</evidence>
<dbReference type="Proteomes" id="UP000600865">
    <property type="component" value="Unassembled WGS sequence"/>
</dbReference>
<feature type="region of interest" description="Disordered" evidence="1">
    <location>
        <begin position="564"/>
        <end position="583"/>
    </location>
</feature>
<feature type="compositionally biased region" description="Polar residues" evidence="1">
    <location>
        <begin position="572"/>
        <end position="582"/>
    </location>
</feature>
<dbReference type="Gene3D" id="3.40.50.300">
    <property type="entry name" value="P-loop containing nucleotide triphosphate hydrolases"/>
    <property type="match status" value="2"/>
</dbReference>
<evidence type="ECO:0000256" key="1">
    <source>
        <dbReference type="SAM" id="MobiDB-lite"/>
    </source>
</evidence>
<dbReference type="AlphaFoldDB" id="A0A918KEQ0"/>
<dbReference type="SUPFAM" id="SSF52540">
    <property type="entry name" value="P-loop containing nucleoside triphosphate hydrolases"/>
    <property type="match status" value="1"/>
</dbReference>
<feature type="domain" description="Helicase HerA central" evidence="2">
    <location>
        <begin position="143"/>
        <end position="395"/>
    </location>
</feature>
<dbReference type="PANTHER" id="PTHR42957:SF1">
    <property type="entry name" value="HELICASE MJ1565-RELATED"/>
    <property type="match status" value="1"/>
</dbReference>
<accession>A0A918KEQ0</accession>
<organism evidence="3 4">
    <name type="scientific">Litorimonas cladophorae</name>
    <dbReference type="NCBI Taxonomy" id="1220491"/>
    <lineage>
        <taxon>Bacteria</taxon>
        <taxon>Pseudomonadati</taxon>
        <taxon>Pseudomonadota</taxon>
        <taxon>Alphaproteobacteria</taxon>
        <taxon>Maricaulales</taxon>
        <taxon>Robiginitomaculaceae</taxon>
    </lineage>
</organism>
<protein>
    <submittedName>
        <fullName evidence="3">ATPase</fullName>
    </submittedName>
</protein>
<dbReference type="EMBL" id="BMYV01000001">
    <property type="protein sequence ID" value="GGX59482.1"/>
    <property type="molecule type" value="Genomic_DNA"/>
</dbReference>
<reference evidence="3 4" key="1">
    <citation type="journal article" date="2014" name="Int. J. Syst. Evol. Microbiol.">
        <title>Complete genome sequence of Corynebacterium casei LMG S-19264T (=DSM 44701T), isolated from a smear-ripened cheese.</title>
        <authorList>
            <consortium name="US DOE Joint Genome Institute (JGI-PGF)"/>
            <person name="Walter F."/>
            <person name="Albersmeier A."/>
            <person name="Kalinowski J."/>
            <person name="Ruckert C."/>
        </authorList>
    </citation>
    <scope>NUCLEOTIDE SEQUENCE [LARGE SCALE GENOMIC DNA]</scope>
    <source>
        <strain evidence="3 4">KCTC 23968</strain>
    </source>
</reference>
<dbReference type="InterPro" id="IPR008571">
    <property type="entry name" value="HerA-like"/>
</dbReference>
<dbReference type="PANTHER" id="PTHR42957">
    <property type="entry name" value="HELICASE MJ1565-RELATED"/>
    <property type="match status" value="1"/>
</dbReference>
<dbReference type="InterPro" id="IPR002789">
    <property type="entry name" value="HerA_central"/>
</dbReference>
<gene>
    <name evidence="3" type="ORF">GCM10011309_06540</name>
</gene>
<sequence length="647" mass="71792">MSISDQSKRVVPLERAKAFKQVEIGRIRNVGSSVATISINKSIIRNNQLQLAQIGTILKIVTSKSIVVAMVGSLKIGAADDEGMSDGCLAQLNIMGEITTNETTRETKFFRGVRSFPVLGEAVYNMSPAELTLIFNREGEACIEVGRLQQDSSIVAKVRVDDLLSKHFAIIGSTGSGKSCTVALVLQAILKENPMGHVVLFDPHNEYSKSFGNRAEVIDQDSLDLPLWIFDFVETCELLCSEIEDQAREETEILHDVLLKAKRLYDRSVQNGDVSSQVKLDDVESELQRATHISLDSPVPYRIRDVAKLIDHEMGKLENSNNLAPYKRLRRRIATLIADPRYQFVFKNQASPRPIEDIVGRIFRLPVNGKPISCLDFSGIPSEALNIVVSVVSRLAFELATWSERQLPILLVCEEAHRYIPRDRGLGFNSTRRIISRIAKEGRKYGVSLAIVSQRPSELEPSTLSQCSTIFSMRLSNELDQNFVRAAVPDGAAELLSFLPSLGTAETMVFGESVNLPMRVILNTLPAEYRPHSSSAQFTDLWKRDVATPELMTQVFERWRARSLTPGGQGNQSGPRTPTVQDTRAALRKRMPQAAQPQHMQTAATQTSALAAQVRERLQAKSAAAQTRPQSLSDVKSMLNSAFHKNI</sequence>
<dbReference type="InterPro" id="IPR027417">
    <property type="entry name" value="P-loop_NTPase"/>
</dbReference>
<dbReference type="Pfam" id="PF01935">
    <property type="entry name" value="DUF87"/>
    <property type="match status" value="1"/>
</dbReference>
<dbReference type="RefSeq" id="WP_189581234.1">
    <property type="nucleotide sequence ID" value="NZ_BMYV01000001.1"/>
</dbReference>
<name>A0A918KEQ0_9PROT</name>
<evidence type="ECO:0000313" key="4">
    <source>
        <dbReference type="Proteomes" id="UP000600865"/>
    </source>
</evidence>
<evidence type="ECO:0000313" key="3">
    <source>
        <dbReference type="EMBL" id="GGX59482.1"/>
    </source>
</evidence>
<proteinExistence type="predicted"/>
<comment type="caution">
    <text evidence="3">The sequence shown here is derived from an EMBL/GenBank/DDBJ whole genome shotgun (WGS) entry which is preliminary data.</text>
</comment>